<evidence type="ECO:0000313" key="4">
    <source>
        <dbReference type="EMBL" id="SUV43904.1"/>
    </source>
</evidence>
<sequence length="43" mass="5304">MEHDFLTENIIRFYKSGYAVPTFWFIFLAVYLLMLFVPWNKNK</sequence>
<organism evidence="4 6">
    <name type="scientific">Bacteroides eggerthii</name>
    <dbReference type="NCBI Taxonomy" id="28111"/>
    <lineage>
        <taxon>Bacteria</taxon>
        <taxon>Pseudomonadati</taxon>
        <taxon>Bacteroidota</taxon>
        <taxon>Bacteroidia</taxon>
        <taxon>Bacteroidales</taxon>
        <taxon>Bacteroidaceae</taxon>
        <taxon>Bacteroides</taxon>
    </lineage>
</organism>
<evidence type="ECO:0000313" key="2">
    <source>
        <dbReference type="EMBL" id="SUV28069.1"/>
    </source>
</evidence>
<evidence type="ECO:0000313" key="5">
    <source>
        <dbReference type="EMBL" id="SUV47262.1"/>
    </source>
</evidence>
<dbReference type="EMBL" id="UFSX01000001">
    <property type="protein sequence ID" value="SUV28069.1"/>
    <property type="molecule type" value="Genomic_DNA"/>
</dbReference>
<name>A0A380ZC36_9BACE</name>
<keyword evidence="1" id="KW-0812">Transmembrane</keyword>
<dbReference type="AlphaFoldDB" id="A0A380ZC36"/>
<evidence type="ECO:0000313" key="3">
    <source>
        <dbReference type="EMBL" id="SUV28088.1"/>
    </source>
</evidence>
<dbReference type="Proteomes" id="UP000254424">
    <property type="component" value="Unassembled WGS sequence"/>
</dbReference>
<dbReference type="EMBL" id="UFSX01000001">
    <property type="protein sequence ID" value="SUV28088.1"/>
    <property type="molecule type" value="Genomic_DNA"/>
</dbReference>
<gene>
    <name evidence="2" type="ORF">NCTC11155_00015</name>
    <name evidence="3" type="ORF">NCTC11155_00034</name>
    <name evidence="4" type="ORF">NCTC11155_03313</name>
    <name evidence="5" type="ORF">NCTC11155_03727</name>
</gene>
<protein>
    <submittedName>
        <fullName evidence="4">Uncharacterized protein</fullName>
    </submittedName>
</protein>
<dbReference type="EMBL" id="UFSX01000006">
    <property type="protein sequence ID" value="SUV47262.1"/>
    <property type="molecule type" value="Genomic_DNA"/>
</dbReference>
<accession>A0A380ZC36</accession>
<feature type="transmembrane region" description="Helical" evidence="1">
    <location>
        <begin position="20"/>
        <end position="39"/>
    </location>
</feature>
<keyword evidence="1" id="KW-1133">Transmembrane helix</keyword>
<evidence type="ECO:0000256" key="1">
    <source>
        <dbReference type="SAM" id="Phobius"/>
    </source>
</evidence>
<reference evidence="4 6" key="1">
    <citation type="submission" date="2018-06" db="EMBL/GenBank/DDBJ databases">
        <authorList>
            <consortium name="Pathogen Informatics"/>
            <person name="Doyle S."/>
        </authorList>
    </citation>
    <scope>NUCLEOTIDE SEQUENCE [LARGE SCALE GENOMIC DNA]</scope>
    <source>
        <strain evidence="4 6">NCTC11155</strain>
    </source>
</reference>
<keyword evidence="1" id="KW-0472">Membrane</keyword>
<proteinExistence type="predicted"/>
<dbReference type="EMBL" id="UFSX01000002">
    <property type="protein sequence ID" value="SUV43904.1"/>
    <property type="molecule type" value="Genomic_DNA"/>
</dbReference>
<evidence type="ECO:0000313" key="6">
    <source>
        <dbReference type="Proteomes" id="UP000254424"/>
    </source>
</evidence>